<dbReference type="Proteomes" id="UP000468638">
    <property type="component" value="Unassembled WGS sequence"/>
</dbReference>
<dbReference type="RefSeq" id="WP_160909996.1">
    <property type="nucleotide sequence ID" value="NZ_WMEQ01000013.1"/>
</dbReference>
<accession>A0A6I5A2I7</accession>
<sequence length="126" mass="14670">MKRRILLLNLLFLFLLAVACNQKPEIDISKTVGMTEDYFRQLDEISTTSAAYNKEKVKFRLMVEKPPSKEEASAMFKEILNKLEKNSHTSEFWNYYNGHFDIKSYENGVIFEANKSIGEDMKSTTK</sequence>
<reference evidence="2 3" key="1">
    <citation type="submission" date="2019-11" db="EMBL/GenBank/DDBJ databases">
        <title>Genome sequences of 17 halophilic strains isolated from different environments.</title>
        <authorList>
            <person name="Furrow R.E."/>
        </authorList>
    </citation>
    <scope>NUCLEOTIDE SEQUENCE [LARGE SCALE GENOMIC DNA]</scope>
    <source>
        <strain evidence="2 3">22514_16_FS</strain>
    </source>
</reference>
<feature type="chain" id="PRO_5039072678" description="DUF4825 domain-containing protein" evidence="1">
    <location>
        <begin position="20"/>
        <end position="126"/>
    </location>
</feature>
<proteinExistence type="predicted"/>
<dbReference type="PROSITE" id="PS51257">
    <property type="entry name" value="PROKAR_LIPOPROTEIN"/>
    <property type="match status" value="1"/>
</dbReference>
<name>A0A6I5A2I7_9BACI</name>
<comment type="caution">
    <text evidence="2">The sequence shown here is derived from an EMBL/GenBank/DDBJ whole genome shotgun (WGS) entry which is preliminary data.</text>
</comment>
<gene>
    <name evidence="2" type="ORF">GLW05_15370</name>
</gene>
<evidence type="ECO:0008006" key="4">
    <source>
        <dbReference type="Google" id="ProtNLM"/>
    </source>
</evidence>
<feature type="signal peptide" evidence="1">
    <location>
        <begin position="1"/>
        <end position="19"/>
    </location>
</feature>
<protein>
    <recommendedName>
        <fullName evidence="4">DUF4825 domain-containing protein</fullName>
    </recommendedName>
</protein>
<dbReference type="OrthoDB" id="2615630at2"/>
<organism evidence="2 3">
    <name type="scientific">Pontibacillus yanchengensis</name>
    <dbReference type="NCBI Taxonomy" id="462910"/>
    <lineage>
        <taxon>Bacteria</taxon>
        <taxon>Bacillati</taxon>
        <taxon>Bacillota</taxon>
        <taxon>Bacilli</taxon>
        <taxon>Bacillales</taxon>
        <taxon>Bacillaceae</taxon>
        <taxon>Pontibacillus</taxon>
    </lineage>
</organism>
<keyword evidence="1" id="KW-0732">Signal</keyword>
<evidence type="ECO:0000313" key="2">
    <source>
        <dbReference type="EMBL" id="MYL34963.1"/>
    </source>
</evidence>
<evidence type="ECO:0000313" key="3">
    <source>
        <dbReference type="Proteomes" id="UP000468638"/>
    </source>
</evidence>
<dbReference type="EMBL" id="WMEQ01000013">
    <property type="protein sequence ID" value="MYL34963.1"/>
    <property type="molecule type" value="Genomic_DNA"/>
</dbReference>
<dbReference type="AlphaFoldDB" id="A0A6I5A2I7"/>
<evidence type="ECO:0000256" key="1">
    <source>
        <dbReference type="SAM" id="SignalP"/>
    </source>
</evidence>